<dbReference type="Pfam" id="PF02861">
    <property type="entry name" value="Clp_N"/>
    <property type="match status" value="1"/>
</dbReference>
<keyword evidence="3" id="KW-0472">Membrane</keyword>
<gene>
    <name evidence="5" type="ORF">SAMN05414137_125105</name>
</gene>
<keyword evidence="3" id="KW-1133">Transmembrane helix</keyword>
<feature type="region of interest" description="Disordered" evidence="2">
    <location>
        <begin position="140"/>
        <end position="162"/>
    </location>
</feature>
<feature type="domain" description="Clp R" evidence="4">
    <location>
        <begin position="6"/>
        <end position="142"/>
    </location>
</feature>
<evidence type="ECO:0000313" key="6">
    <source>
        <dbReference type="Proteomes" id="UP000183015"/>
    </source>
</evidence>
<dbReference type="EMBL" id="FOAZ01000025">
    <property type="protein sequence ID" value="SEM37940.1"/>
    <property type="molecule type" value="Genomic_DNA"/>
</dbReference>
<dbReference type="Gene3D" id="1.10.1780.10">
    <property type="entry name" value="Clp, N-terminal domain"/>
    <property type="match status" value="1"/>
</dbReference>
<evidence type="ECO:0000256" key="3">
    <source>
        <dbReference type="SAM" id="Phobius"/>
    </source>
</evidence>
<feature type="compositionally biased region" description="Low complexity" evidence="2">
    <location>
        <begin position="140"/>
        <end position="152"/>
    </location>
</feature>
<dbReference type="InterPro" id="IPR004176">
    <property type="entry name" value="Clp_R_N"/>
</dbReference>
<keyword evidence="3" id="KW-0812">Transmembrane</keyword>
<keyword evidence="6" id="KW-1185">Reference proteome</keyword>
<dbReference type="SUPFAM" id="SSF81923">
    <property type="entry name" value="Double Clp-N motif"/>
    <property type="match status" value="1"/>
</dbReference>
<feature type="transmembrane region" description="Helical" evidence="3">
    <location>
        <begin position="199"/>
        <end position="218"/>
    </location>
</feature>
<sequence length="412" mass="43840">MGGMVFDRFTSGARQVVVLAQESARRRGSDRIESSDLLGGILLLPGDEPATRVLRAARLRAETLHVAGPPGPAGNIPFTDEAKQSLLDTLRASLAAGHNVIAPLHLLLGVLAAPDGQARRTLRANGVDADRVAEQARTTLATTDLPAAAGPTSLPDQGPPAGALPRRGTVTRTLAVLLLAYAACAFVGIRIGQGILGEAPLIAAAVAAPPVSVALGTLRTQRAFDRMAERRRAAPTQPATLPPELPLLLADYGMTEVHLYREGQKVRSRCSRAGHRAYIVIAQAHLARPKALAFVSRHEVSHLLRNDPRIRRVAATLLVTLIWLAPASGSLAAAGVLVGGGLLLWTATCWISELACDAKALRWAGHDAATDWIRLHRALHHDDPSPRARLRRTTLGWLTHPPLALRAALLRV</sequence>
<reference evidence="6" key="1">
    <citation type="submission" date="2016-10" db="EMBL/GenBank/DDBJ databases">
        <authorList>
            <person name="Varghese N."/>
        </authorList>
    </citation>
    <scope>NUCLEOTIDE SEQUENCE [LARGE SCALE GENOMIC DNA]</scope>
    <source>
        <strain evidence="6">DSM 45096 / BCRC 16803 / CGMCC 4.1857 / CIP 109030 / JCM 12277 / KCTC 19219 / NBRC 100920 / 33214</strain>
    </source>
</reference>
<evidence type="ECO:0000256" key="2">
    <source>
        <dbReference type="SAM" id="MobiDB-lite"/>
    </source>
</evidence>
<feature type="transmembrane region" description="Helical" evidence="3">
    <location>
        <begin position="174"/>
        <end position="193"/>
    </location>
</feature>
<evidence type="ECO:0000256" key="1">
    <source>
        <dbReference type="PROSITE-ProRule" id="PRU01251"/>
    </source>
</evidence>
<dbReference type="InterPro" id="IPR036628">
    <property type="entry name" value="Clp_N_dom_sf"/>
</dbReference>
<dbReference type="AlphaFoldDB" id="A0A1H7XVY6"/>
<dbReference type="Proteomes" id="UP000183015">
    <property type="component" value="Unassembled WGS sequence"/>
</dbReference>
<evidence type="ECO:0000313" key="5">
    <source>
        <dbReference type="EMBL" id="SEM37940.1"/>
    </source>
</evidence>
<protein>
    <submittedName>
        <fullName evidence="5">Clp amino terminal domain-containing protein, pathogenicity island component</fullName>
    </submittedName>
</protein>
<dbReference type="PROSITE" id="PS51903">
    <property type="entry name" value="CLP_R"/>
    <property type="match status" value="1"/>
</dbReference>
<feature type="transmembrane region" description="Helical" evidence="3">
    <location>
        <begin position="313"/>
        <end position="345"/>
    </location>
</feature>
<evidence type="ECO:0000259" key="4">
    <source>
        <dbReference type="PROSITE" id="PS51903"/>
    </source>
</evidence>
<proteinExistence type="predicted"/>
<dbReference type="STRING" id="235985.SAMN05414137_125105"/>
<name>A0A1H7XVY6_STRJI</name>
<accession>A0A1H7XVY6</accession>
<keyword evidence="1" id="KW-0677">Repeat</keyword>
<dbReference type="eggNOG" id="COG0542">
    <property type="taxonomic scope" value="Bacteria"/>
</dbReference>
<organism evidence="5 6">
    <name type="scientific">Streptacidiphilus jiangxiensis</name>
    <dbReference type="NCBI Taxonomy" id="235985"/>
    <lineage>
        <taxon>Bacteria</taxon>
        <taxon>Bacillati</taxon>
        <taxon>Actinomycetota</taxon>
        <taxon>Actinomycetes</taxon>
        <taxon>Kitasatosporales</taxon>
        <taxon>Streptomycetaceae</taxon>
        <taxon>Streptacidiphilus</taxon>
    </lineage>
</organism>